<feature type="region of interest" description="Disordered" evidence="1">
    <location>
        <begin position="81"/>
        <end position="107"/>
    </location>
</feature>
<accession>A0AA88NST3</accession>
<sequence>MREQLQVLLMPEPLVKSVTAGWSSAHQTHEWLSSPKTERIMVSSHSHSRGIHSRVWHQALLGGETRRQHIPVVGLSQSVGNALNHSEGENQSPKYSLALELSKRPSA</sequence>
<dbReference type="Proteomes" id="UP001187415">
    <property type="component" value="Unassembled WGS sequence"/>
</dbReference>
<dbReference type="AlphaFoldDB" id="A0AA88NST3"/>
<organism evidence="2 3">
    <name type="scientific">Channa striata</name>
    <name type="common">Snakehead murrel</name>
    <name type="synonym">Ophicephalus striatus</name>
    <dbReference type="NCBI Taxonomy" id="64152"/>
    <lineage>
        <taxon>Eukaryota</taxon>
        <taxon>Metazoa</taxon>
        <taxon>Chordata</taxon>
        <taxon>Craniata</taxon>
        <taxon>Vertebrata</taxon>
        <taxon>Euteleostomi</taxon>
        <taxon>Actinopterygii</taxon>
        <taxon>Neopterygii</taxon>
        <taxon>Teleostei</taxon>
        <taxon>Neoteleostei</taxon>
        <taxon>Acanthomorphata</taxon>
        <taxon>Anabantaria</taxon>
        <taxon>Anabantiformes</taxon>
        <taxon>Channoidei</taxon>
        <taxon>Channidae</taxon>
        <taxon>Channa</taxon>
    </lineage>
</organism>
<comment type="caution">
    <text evidence="2">The sequence shown here is derived from an EMBL/GenBank/DDBJ whole genome shotgun (WGS) entry which is preliminary data.</text>
</comment>
<evidence type="ECO:0000313" key="3">
    <source>
        <dbReference type="Proteomes" id="UP001187415"/>
    </source>
</evidence>
<evidence type="ECO:0000313" key="2">
    <source>
        <dbReference type="EMBL" id="KAK2859025.1"/>
    </source>
</evidence>
<proteinExistence type="predicted"/>
<dbReference type="EMBL" id="JAUPFM010000002">
    <property type="protein sequence ID" value="KAK2859025.1"/>
    <property type="molecule type" value="Genomic_DNA"/>
</dbReference>
<keyword evidence="3" id="KW-1185">Reference proteome</keyword>
<feature type="compositionally biased region" description="Polar residues" evidence="1">
    <location>
        <begin position="81"/>
        <end position="94"/>
    </location>
</feature>
<name>A0AA88NST3_CHASR</name>
<evidence type="ECO:0000256" key="1">
    <source>
        <dbReference type="SAM" id="MobiDB-lite"/>
    </source>
</evidence>
<protein>
    <submittedName>
        <fullName evidence="2">Uncharacterized protein</fullName>
    </submittedName>
</protein>
<gene>
    <name evidence="2" type="ORF">Q5P01_003645</name>
</gene>
<reference evidence="2" key="1">
    <citation type="submission" date="2023-07" db="EMBL/GenBank/DDBJ databases">
        <title>Chromosome-level Genome Assembly of Striped Snakehead (Channa striata).</title>
        <authorList>
            <person name="Liu H."/>
        </authorList>
    </citation>
    <scope>NUCLEOTIDE SEQUENCE</scope>
    <source>
        <strain evidence="2">Gz</strain>
        <tissue evidence="2">Muscle</tissue>
    </source>
</reference>